<dbReference type="PANTHER" id="PTHR30329">
    <property type="entry name" value="STATOR ELEMENT OF FLAGELLAR MOTOR COMPLEX"/>
    <property type="match status" value="1"/>
</dbReference>
<name>A0ABS9BT84_9BACT</name>
<dbReference type="PRINTS" id="PR01023">
    <property type="entry name" value="NAFLGMOTY"/>
</dbReference>
<evidence type="ECO:0000256" key="1">
    <source>
        <dbReference type="PROSITE-ProRule" id="PRU00473"/>
    </source>
</evidence>
<dbReference type="PANTHER" id="PTHR30329:SF21">
    <property type="entry name" value="LIPOPROTEIN YIAD-RELATED"/>
    <property type="match status" value="1"/>
</dbReference>
<reference evidence="4 5" key="1">
    <citation type="submission" date="2022-01" db="EMBL/GenBank/DDBJ databases">
        <title>Mariniradius saccharolyticus sp. nov., isolated from sediment of a river.</title>
        <authorList>
            <person name="Liu H."/>
        </authorList>
    </citation>
    <scope>NUCLEOTIDE SEQUENCE [LARGE SCALE GENOMIC DNA]</scope>
    <source>
        <strain evidence="4 5">RY-2</strain>
    </source>
</reference>
<dbReference type="SUPFAM" id="SSF103088">
    <property type="entry name" value="OmpA-like"/>
    <property type="match status" value="1"/>
</dbReference>
<evidence type="ECO:0000313" key="5">
    <source>
        <dbReference type="Proteomes" id="UP001201449"/>
    </source>
</evidence>
<dbReference type="InterPro" id="IPR050330">
    <property type="entry name" value="Bact_OuterMem_StrucFunc"/>
</dbReference>
<dbReference type="Pfam" id="PF00691">
    <property type="entry name" value="OmpA"/>
    <property type="match status" value="1"/>
</dbReference>
<organism evidence="4 5">
    <name type="scientific">Mariniradius sediminis</name>
    <dbReference type="NCBI Taxonomy" id="2909237"/>
    <lineage>
        <taxon>Bacteria</taxon>
        <taxon>Pseudomonadati</taxon>
        <taxon>Bacteroidota</taxon>
        <taxon>Cytophagia</taxon>
        <taxon>Cytophagales</taxon>
        <taxon>Cyclobacteriaceae</taxon>
        <taxon>Mariniradius</taxon>
    </lineage>
</organism>
<keyword evidence="2" id="KW-0732">Signal</keyword>
<feature type="signal peptide" evidence="2">
    <location>
        <begin position="1"/>
        <end position="28"/>
    </location>
</feature>
<evidence type="ECO:0000259" key="3">
    <source>
        <dbReference type="PROSITE" id="PS51123"/>
    </source>
</evidence>
<comment type="caution">
    <text evidence="4">The sequence shown here is derived from an EMBL/GenBank/DDBJ whole genome shotgun (WGS) entry which is preliminary data.</text>
</comment>
<dbReference type="CDD" id="cd07185">
    <property type="entry name" value="OmpA_C-like"/>
    <property type="match status" value="1"/>
</dbReference>
<dbReference type="EMBL" id="JAKEVZ010000005">
    <property type="protein sequence ID" value="MCF1750959.1"/>
    <property type="molecule type" value="Genomic_DNA"/>
</dbReference>
<evidence type="ECO:0000256" key="2">
    <source>
        <dbReference type="SAM" id="SignalP"/>
    </source>
</evidence>
<dbReference type="PROSITE" id="PS51123">
    <property type="entry name" value="OMPA_2"/>
    <property type="match status" value="1"/>
</dbReference>
<dbReference type="InterPro" id="IPR036737">
    <property type="entry name" value="OmpA-like_sf"/>
</dbReference>
<dbReference type="SUPFAM" id="SSF82171">
    <property type="entry name" value="DPP6 N-terminal domain-like"/>
    <property type="match status" value="1"/>
</dbReference>
<keyword evidence="1" id="KW-0472">Membrane</keyword>
<feature type="chain" id="PRO_5046309197" evidence="2">
    <location>
        <begin position="29"/>
        <end position="574"/>
    </location>
</feature>
<protein>
    <submittedName>
        <fullName evidence="4">OmpA family protein</fullName>
    </submittedName>
</protein>
<feature type="domain" description="OmpA-like" evidence="3">
    <location>
        <begin position="458"/>
        <end position="574"/>
    </location>
</feature>
<keyword evidence="5" id="KW-1185">Reference proteome</keyword>
<dbReference type="Gene3D" id="3.30.1330.60">
    <property type="entry name" value="OmpA-like domain"/>
    <property type="match status" value="1"/>
</dbReference>
<dbReference type="Proteomes" id="UP001201449">
    <property type="component" value="Unassembled WGS sequence"/>
</dbReference>
<evidence type="ECO:0000313" key="4">
    <source>
        <dbReference type="EMBL" id="MCF1750959.1"/>
    </source>
</evidence>
<dbReference type="RefSeq" id="WP_234861013.1">
    <property type="nucleotide sequence ID" value="NZ_JAKEVZ010000005.1"/>
</dbReference>
<accession>A0ABS9BT84</accession>
<gene>
    <name evidence="4" type="ORF">L0U89_07735</name>
</gene>
<sequence>MYGKKRQITKKASGLALLAFSFFSGVVAQQITPLKVLNSPYDEQHPVFSPNGELFFTVGFHPQNTGGATDFGDVWTSSKDAQGNWLAPKRVEGLSTAGNDVVVGFTDALTILVYHSGGPNMRQGIHQYARFGSTWNYVRPLEISNFKNNSSYFSGRLSHDGEVIVMSLSSFGTYGNEDIYVTIKKEDGTWTAPLNLGSSVNSFAQEQTPYLSKDNMTLYFASNKLGNRQGKDIFYSQRSGSGWEDWAEPIRVEAVNSQGSEMSYVTYGPNPAMALFSTTQNSEGFGDFMLSDFQKVEPLNAPDTQAEVAEIPAQEELPPAVQEAAVVTAAVAEPVAQQPVAEVKPTVEEEVKPAVVQEAKQEVAPPSLEVNEPVYTKKEWLSVKVVDAFTNEEIGYQIEVSNERGVKKAISTQQEWLELAEDPQWTNILIQSKGFIPQLLSKENWESLQGKELALKPAKAGSSIVLENIQFNRGTSDFADAKSIQVLDNLVGFMKENPAIKIRLEGHTDNAGDPSLNKDLSMKRASKIRGYLTINGIEFERVRISGWGGTRPVADNNTEEGRERNRRVEMVIEN</sequence>
<proteinExistence type="predicted"/>
<dbReference type="InterPro" id="IPR006665">
    <property type="entry name" value="OmpA-like"/>
</dbReference>